<proteinExistence type="predicted"/>
<evidence type="ECO:0000313" key="1">
    <source>
        <dbReference type="EMBL" id="EGQ26616.1"/>
    </source>
</evidence>
<dbReference type="EMBL" id="AFPZ01000036">
    <property type="protein sequence ID" value="EGQ26616.1"/>
    <property type="molecule type" value="Genomic_DNA"/>
</dbReference>
<evidence type="ECO:0000313" key="2">
    <source>
        <dbReference type="Proteomes" id="UP000005316"/>
    </source>
</evidence>
<reference evidence="1 2" key="1">
    <citation type="submission" date="2011-04" db="EMBL/GenBank/DDBJ databases">
        <authorList>
            <person name="Muzny D."/>
            <person name="Qin X."/>
            <person name="Deng J."/>
            <person name="Jiang H."/>
            <person name="Liu Y."/>
            <person name="Qu J."/>
            <person name="Song X.-Z."/>
            <person name="Zhang L."/>
            <person name="Thornton R."/>
            <person name="Coyle M."/>
            <person name="Francisco L."/>
            <person name="Jackson L."/>
            <person name="Javaid M."/>
            <person name="Korchina V."/>
            <person name="Kovar C."/>
            <person name="Mata R."/>
            <person name="Mathew T."/>
            <person name="Ngo R."/>
            <person name="Nguyen L."/>
            <person name="Nguyen N."/>
            <person name="Okwuonu G."/>
            <person name="Ongeri F."/>
            <person name="Pham C."/>
            <person name="Simmons D."/>
            <person name="Wilczek-Boney K."/>
            <person name="Hale W."/>
            <person name="Jakkamsetti A."/>
            <person name="Pham P."/>
            <person name="Ruth R."/>
            <person name="San Lucas F."/>
            <person name="Warren J."/>
            <person name="Zhang J."/>
            <person name="Zhao Z."/>
            <person name="Zhou C."/>
            <person name="Zhu D."/>
            <person name="Lee S."/>
            <person name="Bess C."/>
            <person name="Blankenburg K."/>
            <person name="Forbes L."/>
            <person name="Fu Q."/>
            <person name="Gubbala S."/>
            <person name="Hirani K."/>
            <person name="Jayaseelan J.C."/>
            <person name="Lara F."/>
            <person name="Munidasa M."/>
            <person name="Palculict T."/>
            <person name="Patil S."/>
            <person name="Pu L.-L."/>
            <person name="Saada N."/>
            <person name="Tang L."/>
            <person name="Weissenberger G."/>
            <person name="Zhu Y."/>
            <person name="Hemphill L."/>
            <person name="Shang Y."/>
            <person name="Youmans B."/>
            <person name="Ayvaz T."/>
            <person name="Ross M."/>
            <person name="Santibanez J."/>
            <person name="Aqrawi P."/>
            <person name="Gross S."/>
            <person name="Joshi V."/>
            <person name="Fowler G."/>
            <person name="Nazareth L."/>
            <person name="Reid J."/>
            <person name="Worley K."/>
            <person name="Petrosino J."/>
            <person name="Highlander S."/>
            <person name="Gibbs R."/>
        </authorList>
    </citation>
    <scope>NUCLEOTIDE SEQUENCE [LARGE SCALE GENOMIC DNA]</scope>
    <source>
        <strain evidence="1 2">2681</strain>
    </source>
</reference>
<name>F9DR73_9BACL</name>
<gene>
    <name evidence="1" type="ORF">HMPREF9372_1303</name>
</gene>
<dbReference type="AlphaFoldDB" id="F9DR73"/>
<sequence>MERRPLEKLCTLYDQTLKTAPVAVFFIDPAGVRAHKPPVSAHKTPTRAHTPCPVLVYLSKGRVGSLALIKLLQALINPSAALISPPPTLINLPAPLITLPPALINPPLTLINLPAPLITLPPTLINPPYPLIARASRLTTRHPTPSRSKYTFFTKHPNSSDMPDAEIHFQLLKHLQNRISSPNSASKSNFS</sequence>
<protein>
    <submittedName>
        <fullName evidence="1">Uncharacterized protein</fullName>
    </submittedName>
</protein>
<dbReference type="Proteomes" id="UP000005316">
    <property type="component" value="Unassembled WGS sequence"/>
</dbReference>
<comment type="caution">
    <text evidence="1">The sequence shown here is derived from an EMBL/GenBank/DDBJ whole genome shotgun (WGS) entry which is preliminary data.</text>
</comment>
<organism evidence="1 2">
    <name type="scientific">Sporosarcina newyorkensis 2681</name>
    <dbReference type="NCBI Taxonomy" id="1027292"/>
    <lineage>
        <taxon>Bacteria</taxon>
        <taxon>Bacillati</taxon>
        <taxon>Bacillota</taxon>
        <taxon>Bacilli</taxon>
        <taxon>Bacillales</taxon>
        <taxon>Caryophanaceae</taxon>
        <taxon>Sporosarcina</taxon>
    </lineage>
</organism>
<accession>F9DR73</accession>
<dbReference type="HOGENOM" id="CLU_1420676_0_0_9"/>